<proteinExistence type="inferred from homology"/>
<comment type="catalytic activity">
    <reaction evidence="5">
        <text>a di-trans,poly-cis-dolichal + NADP(+) = a di-trans,poly-cis-polyprenal + NADPH + H(+)</text>
        <dbReference type="Rhea" id="RHEA:80727"/>
        <dbReference type="Rhea" id="RHEA-COMP:19536"/>
        <dbReference type="Rhea" id="RHEA-COMP:19537"/>
        <dbReference type="ChEBI" id="CHEBI:15378"/>
        <dbReference type="ChEBI" id="CHEBI:57783"/>
        <dbReference type="ChEBI" id="CHEBI:58349"/>
        <dbReference type="ChEBI" id="CHEBI:231623"/>
        <dbReference type="ChEBI" id="CHEBI:231637"/>
        <dbReference type="EC" id="1.3.1.94"/>
    </reaction>
    <physiologicalReaction direction="right-to-left" evidence="5">
        <dbReference type="Rhea" id="RHEA:80729"/>
    </physiologicalReaction>
</comment>
<dbReference type="PANTHER" id="PTHR14624">
    <property type="entry name" value="DFG10 PROTEIN"/>
    <property type="match status" value="1"/>
</dbReference>
<keyword evidence="4 5" id="KW-0472">Membrane</keyword>
<evidence type="ECO:0000313" key="8">
    <source>
        <dbReference type="Proteomes" id="UP000254866"/>
    </source>
</evidence>
<evidence type="ECO:0000256" key="3">
    <source>
        <dbReference type="ARBA" id="ARBA00022989"/>
    </source>
</evidence>
<sequence>MDPALVCKLFFVLSTTVLLGGVLVPSMRESIMNYGSRLSNTNPKTKDSKQKGVVTSLMDFVASLKVPHPWFTHFYVVSVASSIFWAFQITTRGFAFQYLASHSHDGYGGMSVNQAFLAWLFMAIQGIRRAYESFTLTKPSQSKMWVGLWILGIAYYIFMGVSVWIEGIGALNESRPLIEMLEFSRPSIKTLIASHLFVLGSAAQHICHKHLASLKKYTLPNHPFFRFLICPHYTSECLIYVAIAIVATPEGQIMNRTMLAGSGMRRNSGLKELRVAGL</sequence>
<dbReference type="PROSITE" id="PS50244">
    <property type="entry name" value="S5A_REDUCTASE"/>
    <property type="match status" value="1"/>
</dbReference>
<keyword evidence="5" id="KW-0256">Endoplasmic reticulum</keyword>
<comment type="caution">
    <text evidence="7">The sequence shown here is derived from an EMBL/GenBank/DDBJ whole genome shotgun (WGS) entry which is preliminary data.</text>
</comment>
<comment type="function">
    <text evidence="5">Plays a key role in early steps of protein N-linked glycosylation by being involved in the conversion of polyprenol into dolichol. Acts as a polyprenal reductase that mediates the reduction of polyprenal into dolichal in a NADP-dependent mechanism. Dolichols are required for the synthesis of dolichol-linked monosaccharides and the oligosaccharide precursor used for N-glycosylation.</text>
</comment>
<dbReference type="EMBL" id="NPIC01000001">
    <property type="protein sequence ID" value="RDL40407.1"/>
    <property type="molecule type" value="Genomic_DNA"/>
</dbReference>
<reference evidence="7 8" key="1">
    <citation type="journal article" date="2018" name="IMA Fungus">
        <title>IMA Genome-F 9: Draft genome sequence of Annulohypoxylon stygium, Aspergillus mulundensis, Berkeleyomyces basicola (syn. Thielaviopsis basicola), Ceratocystis smalleyi, two Cercospora beticola strains, Coleophoma cylindrospora, Fusarium fracticaudum, Phialophora cf. hyalina, and Morchella septimelata.</title>
        <authorList>
            <person name="Wingfield B.D."/>
            <person name="Bills G.F."/>
            <person name="Dong Y."/>
            <person name="Huang W."/>
            <person name="Nel W.J."/>
            <person name="Swalarsk-Parry B.S."/>
            <person name="Vaghefi N."/>
            <person name="Wilken P.M."/>
            <person name="An Z."/>
            <person name="de Beer Z.W."/>
            <person name="De Vos L."/>
            <person name="Chen L."/>
            <person name="Duong T.A."/>
            <person name="Gao Y."/>
            <person name="Hammerbacher A."/>
            <person name="Kikkert J.R."/>
            <person name="Li Y."/>
            <person name="Li H."/>
            <person name="Li K."/>
            <person name="Li Q."/>
            <person name="Liu X."/>
            <person name="Ma X."/>
            <person name="Naidoo K."/>
            <person name="Pethybridge S.J."/>
            <person name="Sun J."/>
            <person name="Steenkamp E.T."/>
            <person name="van der Nest M.A."/>
            <person name="van Wyk S."/>
            <person name="Wingfield M.J."/>
            <person name="Xiong C."/>
            <person name="Yue Q."/>
            <person name="Zhang X."/>
        </authorList>
    </citation>
    <scope>NUCLEOTIDE SEQUENCE [LARGE SCALE GENOMIC DNA]</scope>
    <source>
        <strain evidence="7 8">BP 5553</strain>
    </source>
</reference>
<accession>A0A370TY08</accession>
<comment type="subcellular location">
    <subcellularLocation>
        <location evidence="1">Endomembrane system</location>
        <topology evidence="1">Multi-pass membrane protein</topology>
    </subcellularLocation>
    <subcellularLocation>
        <location evidence="5">Endoplasmic reticulum membrane</location>
    </subcellularLocation>
</comment>
<feature type="transmembrane region" description="Helical" evidence="5">
    <location>
        <begin position="107"/>
        <end position="124"/>
    </location>
</feature>
<dbReference type="AlphaFoldDB" id="A0A370TY08"/>
<dbReference type="InterPro" id="IPR039698">
    <property type="entry name" value="Dfg10/SRD5A3"/>
</dbReference>
<dbReference type="GO" id="GO:0102389">
    <property type="term" value="F:polyprenol reductase activity"/>
    <property type="evidence" value="ECO:0007669"/>
    <property type="project" value="UniProtKB-UniRule"/>
</dbReference>
<dbReference type="GO" id="GO:0005789">
    <property type="term" value="C:endoplasmic reticulum membrane"/>
    <property type="evidence" value="ECO:0007669"/>
    <property type="project" value="UniProtKB-SubCell"/>
</dbReference>
<comment type="pathway">
    <text evidence="5">Protein modification; protein glycosylation.</text>
</comment>
<comment type="similarity">
    <text evidence="5">Belongs to the steroid 5-alpha reductase family. Polyprenal reductase subfamily.</text>
</comment>
<gene>
    <name evidence="7" type="ORF">BP5553_00386</name>
</gene>
<protein>
    <recommendedName>
        <fullName evidence="5">Polyprenal reductase</fullName>
        <ecNumber evidence="5">1.3.1.94</ecNumber>
    </recommendedName>
</protein>
<feature type="transmembrane region" description="Helical" evidence="5">
    <location>
        <begin position="224"/>
        <end position="248"/>
    </location>
</feature>
<dbReference type="UniPathway" id="UPA00378"/>
<dbReference type="GO" id="GO:0016095">
    <property type="term" value="P:polyprenol catabolic process"/>
    <property type="evidence" value="ECO:0007669"/>
    <property type="project" value="UniProtKB-UniRule"/>
</dbReference>
<evidence type="ECO:0000256" key="2">
    <source>
        <dbReference type="ARBA" id="ARBA00022692"/>
    </source>
</evidence>
<evidence type="ECO:0000313" key="7">
    <source>
        <dbReference type="EMBL" id="RDL40407.1"/>
    </source>
</evidence>
<feature type="transmembrane region" description="Helical" evidence="5">
    <location>
        <begin position="6"/>
        <end position="24"/>
    </location>
</feature>
<keyword evidence="3 5" id="KW-1133">Transmembrane helix</keyword>
<evidence type="ECO:0000256" key="5">
    <source>
        <dbReference type="RuleBase" id="RU367081"/>
    </source>
</evidence>
<dbReference type="Pfam" id="PF02544">
    <property type="entry name" value="Steroid_dh"/>
    <property type="match status" value="1"/>
</dbReference>
<dbReference type="Proteomes" id="UP000254866">
    <property type="component" value="Unassembled WGS sequence"/>
</dbReference>
<dbReference type="PANTHER" id="PTHR14624:SF0">
    <property type="entry name" value="POLYPRENOL REDUCTASE"/>
    <property type="match status" value="1"/>
</dbReference>
<dbReference type="GeneID" id="43593235"/>
<keyword evidence="5" id="KW-0521">NADP</keyword>
<dbReference type="OrthoDB" id="541710at2759"/>
<feature type="transmembrane region" description="Helical" evidence="5">
    <location>
        <begin position="70"/>
        <end position="87"/>
    </location>
</feature>
<dbReference type="RefSeq" id="XP_031873063.1">
    <property type="nucleotide sequence ID" value="XM_032009009.1"/>
</dbReference>
<organism evidence="7 8">
    <name type="scientific">Venustampulla echinocandica</name>
    <dbReference type="NCBI Taxonomy" id="2656787"/>
    <lineage>
        <taxon>Eukaryota</taxon>
        <taxon>Fungi</taxon>
        <taxon>Dikarya</taxon>
        <taxon>Ascomycota</taxon>
        <taxon>Pezizomycotina</taxon>
        <taxon>Leotiomycetes</taxon>
        <taxon>Helotiales</taxon>
        <taxon>Pleuroascaceae</taxon>
        <taxon>Venustampulla</taxon>
    </lineage>
</organism>
<feature type="transmembrane region" description="Helical" evidence="5">
    <location>
        <begin position="145"/>
        <end position="165"/>
    </location>
</feature>
<dbReference type="GO" id="GO:0003865">
    <property type="term" value="F:3-oxo-5-alpha-steroid 4-dehydrogenase activity"/>
    <property type="evidence" value="ECO:0007669"/>
    <property type="project" value="TreeGrafter"/>
</dbReference>
<dbReference type="EC" id="1.3.1.94" evidence="5"/>
<evidence type="ECO:0000256" key="1">
    <source>
        <dbReference type="ARBA" id="ARBA00004127"/>
    </source>
</evidence>
<name>A0A370TY08_9HELO</name>
<dbReference type="GO" id="GO:0006488">
    <property type="term" value="P:dolichol-linked oligosaccharide biosynthetic process"/>
    <property type="evidence" value="ECO:0007669"/>
    <property type="project" value="UniProtKB-UniRule"/>
</dbReference>
<keyword evidence="2 5" id="KW-0812">Transmembrane</keyword>
<dbReference type="STRING" id="2656787.A0A370TY08"/>
<evidence type="ECO:0000256" key="4">
    <source>
        <dbReference type="ARBA" id="ARBA00023136"/>
    </source>
</evidence>
<dbReference type="GO" id="GO:0160198">
    <property type="term" value="F:polyprenal reductase activity"/>
    <property type="evidence" value="ECO:0007669"/>
    <property type="project" value="UniProtKB-EC"/>
</dbReference>
<dbReference type="InterPro" id="IPR001104">
    <property type="entry name" value="3-oxo-5_a-steroid_4-DH_C"/>
</dbReference>
<keyword evidence="8" id="KW-1185">Reference proteome</keyword>
<keyword evidence="5" id="KW-0560">Oxidoreductase</keyword>
<evidence type="ECO:0000259" key="6">
    <source>
        <dbReference type="Pfam" id="PF02544"/>
    </source>
</evidence>
<feature type="domain" description="3-oxo-5-alpha-steroid 4-dehydrogenase C-terminal" evidence="6">
    <location>
        <begin position="188"/>
        <end position="248"/>
    </location>
</feature>